<dbReference type="InterPro" id="IPR036264">
    <property type="entry name" value="Bact_exopeptidase_dim_dom"/>
</dbReference>
<evidence type="ECO:0000313" key="10">
    <source>
        <dbReference type="Proteomes" id="UP001305702"/>
    </source>
</evidence>
<dbReference type="InterPro" id="IPR010964">
    <property type="entry name" value="M20A_pepV-rel"/>
</dbReference>
<reference evidence="9 10" key="1">
    <citation type="submission" date="2022-02" db="EMBL/GenBank/DDBJ databases">
        <title>Paenibacillus sp. MBLB1776 Whole Genome Shotgun Sequencing.</title>
        <authorList>
            <person name="Hwang C.Y."/>
            <person name="Cho E.-S."/>
            <person name="Seo M.-J."/>
        </authorList>
    </citation>
    <scope>NUCLEOTIDE SEQUENCE [LARGE SCALE GENOMIC DNA]</scope>
    <source>
        <strain evidence="9 10">MBLB1776</strain>
    </source>
</reference>
<keyword evidence="7 9" id="KW-0224">Dipeptidase</keyword>
<dbReference type="PROSITE" id="PS00759">
    <property type="entry name" value="ARGE_DAPE_CPG2_2"/>
    <property type="match status" value="1"/>
</dbReference>
<dbReference type="KEGG" id="paun:MJA45_13040"/>
<dbReference type="GO" id="GO:0008777">
    <property type="term" value="F:acetylornithine deacetylase activity"/>
    <property type="evidence" value="ECO:0007669"/>
    <property type="project" value="TreeGrafter"/>
</dbReference>
<dbReference type="EC" id="3.4.13.-" evidence="9"/>
<dbReference type="InterPro" id="IPR001261">
    <property type="entry name" value="ArgE/DapE_CS"/>
</dbReference>
<evidence type="ECO:0000313" key="9">
    <source>
        <dbReference type="EMBL" id="WNQ13897.1"/>
    </source>
</evidence>
<protein>
    <submittedName>
        <fullName evidence="9">Sapep family Mn(2+)-dependent dipeptidase</fullName>
        <ecNumber evidence="9">3.4.13.-</ecNumber>
    </submittedName>
</protein>
<name>A0AA96LH95_9BACL</name>
<dbReference type="EMBL" id="CP130318">
    <property type="protein sequence ID" value="WNQ13897.1"/>
    <property type="molecule type" value="Genomic_DNA"/>
</dbReference>
<dbReference type="NCBIfam" id="TIGR01887">
    <property type="entry name" value="dipeptidaselike"/>
    <property type="match status" value="1"/>
</dbReference>
<dbReference type="InterPro" id="IPR002933">
    <property type="entry name" value="Peptidase_M20"/>
</dbReference>
<evidence type="ECO:0000256" key="4">
    <source>
        <dbReference type="ARBA" id="ARBA00022723"/>
    </source>
</evidence>
<comment type="similarity">
    <text evidence="2">Belongs to the peptidase M20A family.</text>
</comment>
<sequence>MTGSRLMERYRDEIVHHISELVQIRSVQEEGEAGKPFGSGVNRALEYMLDLAASMGFRTKNVDGYAGHAEYGAGDRLTAVLVHLDTVQEGEGWTYPPFGGTVEEGRIIGRGASDNKGPAVVALYCLKAIRDQGIPIRSRIRIIFGTNEESGMKDLDYYFSKEPLPDYAFVPDAGYPIFNVEMGNANVAVTCFLDRQKEEEKLRIDSLTGGVPMVLVPEKCEVRFRSGHFPESGWQAVAAGSSNVTAWRKENGAAVLTADGKAAGEPRNAIADLMKGLAALPMKTDADPMIAFLNDKLGHETDGRLLGIHRSDEVSGSTVVFLKQIYTEGDLLTAVINIRYPVKEDGDRLLGLVADQAEAYGLQTAILRHLRPVYVPPEHPVIRILSRVYERVTGEKAVLLRMGAGTYARKLRNNGVAFGAGLPGGVDTHVHRPDEFVRIEDMMRHADISFQALRELSSEETEPC</sequence>
<accession>A0AA96LH95</accession>
<gene>
    <name evidence="9" type="ORF">MJA45_13040</name>
</gene>
<evidence type="ECO:0000256" key="5">
    <source>
        <dbReference type="ARBA" id="ARBA00022801"/>
    </source>
</evidence>
<dbReference type="GO" id="GO:0016805">
    <property type="term" value="F:dipeptidase activity"/>
    <property type="evidence" value="ECO:0007669"/>
    <property type="project" value="UniProtKB-KW"/>
</dbReference>
<dbReference type="PANTHER" id="PTHR43808">
    <property type="entry name" value="ACETYLORNITHINE DEACETYLASE"/>
    <property type="match status" value="1"/>
</dbReference>
<dbReference type="GO" id="GO:0008237">
    <property type="term" value="F:metallopeptidase activity"/>
    <property type="evidence" value="ECO:0007669"/>
    <property type="project" value="UniProtKB-KW"/>
</dbReference>
<evidence type="ECO:0000256" key="1">
    <source>
        <dbReference type="ARBA" id="ARBA00001947"/>
    </source>
</evidence>
<evidence type="ECO:0000256" key="8">
    <source>
        <dbReference type="ARBA" id="ARBA00023049"/>
    </source>
</evidence>
<keyword evidence="3" id="KW-0645">Protease</keyword>
<dbReference type="InterPro" id="IPR050072">
    <property type="entry name" value="Peptidase_M20A"/>
</dbReference>
<dbReference type="Pfam" id="PF01546">
    <property type="entry name" value="Peptidase_M20"/>
    <property type="match status" value="1"/>
</dbReference>
<evidence type="ECO:0000256" key="7">
    <source>
        <dbReference type="ARBA" id="ARBA00022997"/>
    </source>
</evidence>
<organism evidence="9 10">
    <name type="scientific">Paenibacillus aurantius</name>
    <dbReference type="NCBI Taxonomy" id="2918900"/>
    <lineage>
        <taxon>Bacteria</taxon>
        <taxon>Bacillati</taxon>
        <taxon>Bacillota</taxon>
        <taxon>Bacilli</taxon>
        <taxon>Bacillales</taxon>
        <taxon>Paenibacillaceae</taxon>
        <taxon>Paenibacillus</taxon>
    </lineage>
</organism>
<dbReference type="AlphaFoldDB" id="A0AA96LH95"/>
<comment type="cofactor">
    <cofactor evidence="1">
        <name>Zn(2+)</name>
        <dbReference type="ChEBI" id="CHEBI:29105"/>
    </cofactor>
</comment>
<evidence type="ECO:0000256" key="6">
    <source>
        <dbReference type="ARBA" id="ARBA00022833"/>
    </source>
</evidence>
<keyword evidence="5 9" id="KW-0378">Hydrolase</keyword>
<keyword evidence="6" id="KW-0862">Zinc</keyword>
<dbReference type="RefSeq" id="WP_315607678.1">
    <property type="nucleotide sequence ID" value="NZ_CP130318.1"/>
</dbReference>
<dbReference type="SUPFAM" id="SSF53187">
    <property type="entry name" value="Zn-dependent exopeptidases"/>
    <property type="match status" value="1"/>
</dbReference>
<keyword evidence="8" id="KW-0482">Metalloprotease</keyword>
<keyword evidence="4" id="KW-0479">Metal-binding</keyword>
<dbReference type="SUPFAM" id="SSF55031">
    <property type="entry name" value="Bacterial exopeptidase dimerisation domain"/>
    <property type="match status" value="1"/>
</dbReference>
<evidence type="ECO:0000256" key="3">
    <source>
        <dbReference type="ARBA" id="ARBA00022670"/>
    </source>
</evidence>
<dbReference type="GO" id="GO:0006508">
    <property type="term" value="P:proteolysis"/>
    <property type="evidence" value="ECO:0007669"/>
    <property type="project" value="UniProtKB-KW"/>
</dbReference>
<evidence type="ECO:0000256" key="2">
    <source>
        <dbReference type="ARBA" id="ARBA00006247"/>
    </source>
</evidence>
<dbReference type="GO" id="GO:0006526">
    <property type="term" value="P:L-arginine biosynthetic process"/>
    <property type="evidence" value="ECO:0007669"/>
    <property type="project" value="TreeGrafter"/>
</dbReference>
<keyword evidence="10" id="KW-1185">Reference proteome</keyword>
<dbReference type="GO" id="GO:0008270">
    <property type="term" value="F:zinc ion binding"/>
    <property type="evidence" value="ECO:0007669"/>
    <property type="project" value="InterPro"/>
</dbReference>
<dbReference type="Gene3D" id="3.40.630.10">
    <property type="entry name" value="Zn peptidases"/>
    <property type="match status" value="1"/>
</dbReference>
<proteinExistence type="inferred from homology"/>
<dbReference type="PANTHER" id="PTHR43808:SF31">
    <property type="entry name" value="N-ACETYL-L-CITRULLINE DEACETYLASE"/>
    <property type="match status" value="1"/>
</dbReference>
<dbReference type="Gene3D" id="3.30.70.360">
    <property type="match status" value="2"/>
</dbReference>
<dbReference type="Proteomes" id="UP001305702">
    <property type="component" value="Chromosome"/>
</dbReference>